<accession>A0ACB5S713</accession>
<name>A0ACB5S713_9PEZI</name>
<evidence type="ECO:0000313" key="1">
    <source>
        <dbReference type="EMBL" id="GME28562.1"/>
    </source>
</evidence>
<reference evidence="1" key="1">
    <citation type="submission" date="2024-09" db="EMBL/GenBank/DDBJ databases">
        <title>Draft Genome Sequences of Neofusicoccum parvum.</title>
        <authorList>
            <person name="Ashida A."/>
            <person name="Camagna M."/>
            <person name="Tanaka A."/>
            <person name="Takemoto D."/>
        </authorList>
    </citation>
    <scope>NUCLEOTIDE SEQUENCE</scope>
    <source>
        <strain evidence="1">PPO83</strain>
    </source>
</reference>
<dbReference type="EMBL" id="BSXG01000049">
    <property type="protein sequence ID" value="GME28562.1"/>
    <property type="molecule type" value="Genomic_DNA"/>
</dbReference>
<organism evidence="1 2">
    <name type="scientific">Neofusicoccum parvum</name>
    <dbReference type="NCBI Taxonomy" id="310453"/>
    <lineage>
        <taxon>Eukaryota</taxon>
        <taxon>Fungi</taxon>
        <taxon>Dikarya</taxon>
        <taxon>Ascomycota</taxon>
        <taxon>Pezizomycotina</taxon>
        <taxon>Dothideomycetes</taxon>
        <taxon>Dothideomycetes incertae sedis</taxon>
        <taxon>Botryosphaeriales</taxon>
        <taxon>Botryosphaeriaceae</taxon>
        <taxon>Neofusicoccum</taxon>
    </lineage>
</organism>
<sequence length="1319" mass="141543">MIEEPARTIDELLRRRAVTHATSPIVSYPSTGDGFTEYTAADLDRMTTLAAALYAKTLPDDALTANTVVALLGVGNLEYIITYLALQRLGLTCLFLSPRLSDAGLTHLLRATSCRAVLAPYRFQPTLDRLRAASPTPLATVPMLEGAYILNPLVMDALRPIINHHAQPAHPPTTPEPPAWIIHSSGTTGLPKPVPIRASRALAALHATAGATSPTLSTLPLFHSFGLSALNAALTAAAPLALLAPDRPVTGGAVLAALRATRARRLVTVPLVLAMVAATSGWEVALPVLDEVTYGGAPVAEALGERLVGAGVRLVNHYGLSECGGRMMRPAEGEWRWLELMPHAVGHVRFEAEEGGGEGVCRLVVGPGLPTKGFGEGNREGGWYDTGDLFEAHPEGGKWRFVGRRDDTVVLVNGEKANALPFELAVRRNRSVRAAVVFGEQRESLGLIVIPETTGLGKEEVLESVLPDVEAVNETVPKYAKISPDAIIVKDPGTSYPSTDKGTIIRTAFYKQFADDIESHYSGTPVPNGHIPESSDGNSIRKTIREAVQELLQLDPSRFTDDADFFAMGMDSLQAARIRAQLVKQVSVDIPMNVVFENPSVDLLTSCLADQGRPNERSAEEIARELVEKYSDFAPRERTGSHKRPDKEVFLLTGATGSLGRYILSTLLSRSTVSHVYCLVRAKDTPTALSRILNSLQAAHLPSPSPSKLTALPSDLSQPHLGLPPATYTTLATTTTHVIHNAWTVNFTMPLPSFTPHCLAPTHALLTLCATSPHAPTFTLVSSIAAAASAPSPVREAALPFPAAGRTGYAQAKWVGEQLCGAATRRAAVPTRVLRVGQVVGDTARGVWNAREAVPLMVRAVAATRALPCRPGARLSWLPVDVAAAAVVEAAVWEGGGEGPGCEVLHVCNPRAFEWDAEFLPALRRAGLGFEVVEGPEWVRRVEEAGEDPEKNPAVKLLGFFKSVYGEGGDGGRSAAAQFETVKSEKVAPSLREAEPMDEEMFGKFLRYWREEAWLQPIRFLIISDTHDTDYNNEDTASAFKPPAIAPVDVVLHCGDLTENGTPASLTKAIDKLAAIPAELRLAIAGNHDITLDKPYYTAQGGAATTHAAALQTVTKDARARGVAYLEEGTHTFTLKSGATFRVYASPYTPRFGESAFQYPSGEDRFNPAAATPPWATNTATATSIVPDGVDVVMTHGPPKYVLDDTGDGSAGCEHLRRAICRSKPRLHCFGHVHRGYGAQRVYFEEAGTRKESGDDDSMRCLPKEFVGKNQARRRGYASLSPGSKDALKENGQTLMVNAAIMGDEGKATNAPWLVELGF</sequence>
<comment type="caution">
    <text evidence="1">The sequence shown here is derived from an EMBL/GenBank/DDBJ whole genome shotgun (WGS) entry which is preliminary data.</text>
</comment>
<dbReference type="Proteomes" id="UP001165186">
    <property type="component" value="Unassembled WGS sequence"/>
</dbReference>
<keyword evidence="2" id="KW-1185">Reference proteome</keyword>
<gene>
    <name evidence="1" type="primary">g8445</name>
    <name evidence="1" type="ORF">NpPPO83_00008445</name>
</gene>
<proteinExistence type="predicted"/>
<evidence type="ECO:0000313" key="2">
    <source>
        <dbReference type="Proteomes" id="UP001165186"/>
    </source>
</evidence>
<protein>
    <submittedName>
        <fullName evidence="1">Uncharacterized protein</fullName>
    </submittedName>
</protein>